<dbReference type="PROSITE" id="PS50026">
    <property type="entry name" value="EGF_3"/>
    <property type="match status" value="1"/>
</dbReference>
<feature type="signal peptide" evidence="16">
    <location>
        <begin position="1"/>
        <end position="28"/>
    </location>
</feature>
<dbReference type="InterPro" id="IPR018097">
    <property type="entry name" value="EGF_Ca-bd_CS"/>
</dbReference>
<feature type="disulfide bond" evidence="12">
    <location>
        <begin position="143"/>
        <end position="158"/>
    </location>
</feature>
<protein>
    <recommendedName>
        <fullName evidence="17">EGF-like domain-containing protein</fullName>
    </recommendedName>
</protein>
<dbReference type="PROSITE" id="PS01186">
    <property type="entry name" value="EGF_2"/>
    <property type="match status" value="2"/>
</dbReference>
<dbReference type="PROSITE" id="PS51120">
    <property type="entry name" value="LDLRB"/>
    <property type="match status" value="4"/>
</dbReference>
<dbReference type="InterPro" id="IPR011042">
    <property type="entry name" value="6-blade_b-propeller_TolB-like"/>
</dbReference>
<evidence type="ECO:0000256" key="6">
    <source>
        <dbReference type="ARBA" id="ARBA00023136"/>
    </source>
</evidence>
<dbReference type="PROSITE" id="PS01187">
    <property type="entry name" value="EGF_CA"/>
    <property type="match status" value="1"/>
</dbReference>
<feature type="repeat" description="LDL-receptor class B" evidence="13">
    <location>
        <begin position="459"/>
        <end position="502"/>
    </location>
</feature>
<feature type="compositionally biased region" description="Low complexity" evidence="14">
    <location>
        <begin position="685"/>
        <end position="713"/>
    </location>
</feature>
<keyword evidence="4" id="KW-0677">Repeat</keyword>
<feature type="disulfide bond" evidence="12">
    <location>
        <begin position="165"/>
        <end position="177"/>
    </location>
</feature>
<evidence type="ECO:0000256" key="8">
    <source>
        <dbReference type="ARBA" id="ARBA00023170"/>
    </source>
</evidence>
<dbReference type="SUPFAM" id="SSF57196">
    <property type="entry name" value="EGF/Laminin"/>
    <property type="match status" value="3"/>
</dbReference>
<dbReference type="Gene3D" id="2.10.25.10">
    <property type="entry name" value="Laminin"/>
    <property type="match status" value="3"/>
</dbReference>
<keyword evidence="7 11" id="KW-1015">Disulfide bond</keyword>
<feature type="disulfide bond" evidence="12">
    <location>
        <begin position="49"/>
        <end position="67"/>
    </location>
</feature>
<dbReference type="RefSeq" id="XP_023114479.1">
    <property type="nucleotide sequence ID" value="XM_023258711.2"/>
</dbReference>
<dbReference type="PRINTS" id="PR00261">
    <property type="entry name" value="LDLRECEPTOR"/>
</dbReference>
<evidence type="ECO:0000256" key="1">
    <source>
        <dbReference type="ARBA" id="ARBA00022536"/>
    </source>
</evidence>
<keyword evidence="19" id="KW-1185">Reference proteome</keyword>
<dbReference type="PROSITE" id="PS50068">
    <property type="entry name" value="LDLRA_2"/>
    <property type="match status" value="5"/>
</dbReference>
<keyword evidence="1 11" id="KW-0245">EGF-like domain</keyword>
<evidence type="ECO:0000313" key="19">
    <source>
        <dbReference type="Proteomes" id="UP000823872"/>
    </source>
</evidence>
<feature type="disulfide bond" evidence="12">
    <location>
        <begin position="184"/>
        <end position="199"/>
    </location>
</feature>
<evidence type="ECO:0000256" key="7">
    <source>
        <dbReference type="ARBA" id="ARBA00023157"/>
    </source>
</evidence>
<keyword evidence="9" id="KW-0325">Glycoprotein</keyword>
<dbReference type="Ensembl" id="ENSFCTT00005064703.1">
    <property type="protein sequence ID" value="ENSFCTP00005046923.1"/>
    <property type="gene ID" value="ENSFCTG00005022158.1"/>
</dbReference>
<dbReference type="InterPro" id="IPR000033">
    <property type="entry name" value="LDLR_classB_rpt"/>
</dbReference>
<evidence type="ECO:0000256" key="2">
    <source>
        <dbReference type="ARBA" id="ARBA00022583"/>
    </source>
</evidence>
<dbReference type="CDD" id="cd00112">
    <property type="entry name" value="LDLa"/>
    <property type="match status" value="5"/>
</dbReference>
<feature type="repeat" description="LDL-receptor class B" evidence="13">
    <location>
        <begin position="369"/>
        <end position="415"/>
    </location>
</feature>
<dbReference type="SUPFAM" id="SSF57424">
    <property type="entry name" value="LDL receptor-like module"/>
    <property type="match status" value="5"/>
</dbReference>
<dbReference type="SMART" id="SM00179">
    <property type="entry name" value="EGF_CA"/>
    <property type="match status" value="2"/>
</dbReference>
<dbReference type="InterPro" id="IPR000152">
    <property type="entry name" value="EGF-type_Asp/Asn_hydroxyl_site"/>
</dbReference>
<feature type="disulfide bond" evidence="12">
    <location>
        <begin position="61"/>
        <end position="76"/>
    </location>
</feature>
<keyword evidence="16" id="KW-0732">Signal</keyword>
<dbReference type="Gene3D" id="4.10.400.10">
    <property type="entry name" value="Low-density Lipoprotein Receptor"/>
    <property type="match status" value="5"/>
</dbReference>
<dbReference type="Pfam" id="PF00057">
    <property type="entry name" value="Ldl_recept_a"/>
    <property type="match status" value="5"/>
</dbReference>
<organism evidence="18 19">
    <name type="scientific">Felis catus</name>
    <name type="common">Cat</name>
    <name type="synonym">Felis silvestris catus</name>
    <dbReference type="NCBI Taxonomy" id="9685"/>
    <lineage>
        <taxon>Eukaryota</taxon>
        <taxon>Metazoa</taxon>
        <taxon>Chordata</taxon>
        <taxon>Craniata</taxon>
        <taxon>Vertebrata</taxon>
        <taxon>Euteleostomi</taxon>
        <taxon>Mammalia</taxon>
        <taxon>Eutheria</taxon>
        <taxon>Laurasiatheria</taxon>
        <taxon>Carnivora</taxon>
        <taxon>Feliformia</taxon>
        <taxon>Felidae</taxon>
        <taxon>Felinae</taxon>
        <taxon>Felis</taxon>
    </lineage>
</organism>
<feature type="chain" id="PRO_5046608168" description="EGF-like domain-containing protein" evidence="16">
    <location>
        <begin position="29"/>
        <end position="870"/>
    </location>
</feature>
<keyword evidence="8" id="KW-0675">Receptor</keyword>
<proteinExistence type="predicted"/>
<dbReference type="InterPro" id="IPR000742">
    <property type="entry name" value="EGF"/>
</dbReference>
<reference evidence="18 19" key="1">
    <citation type="submission" date="2021-02" db="EMBL/GenBank/DDBJ databases">
        <title>Safari Cat Assemblies.</title>
        <authorList>
            <person name="Bredemeyer K.R."/>
            <person name="Murphy W.J."/>
        </authorList>
    </citation>
    <scope>NUCLEOTIDE SEQUENCE [LARGE SCALE GENOMIC DNA]</scope>
</reference>
<dbReference type="InterPro" id="IPR036055">
    <property type="entry name" value="LDL_receptor-like_sf"/>
</dbReference>
<evidence type="ECO:0000256" key="13">
    <source>
        <dbReference type="PROSITE-ProRule" id="PRU00461"/>
    </source>
</evidence>
<feature type="region of interest" description="Disordered" evidence="14">
    <location>
        <begin position="664"/>
        <end position="724"/>
    </location>
</feature>
<feature type="disulfide bond" evidence="12">
    <location>
        <begin position="213"/>
        <end position="231"/>
    </location>
</feature>
<evidence type="ECO:0000256" key="3">
    <source>
        <dbReference type="ARBA" id="ARBA00022692"/>
    </source>
</evidence>
<comment type="subcellular location">
    <subcellularLocation>
        <location evidence="10">Endomembrane system</location>
        <topology evidence="10">Single-pass type I membrane protein</topology>
    </subcellularLocation>
</comment>
<evidence type="ECO:0000256" key="5">
    <source>
        <dbReference type="ARBA" id="ARBA00022989"/>
    </source>
</evidence>
<feature type="disulfide bond" evidence="11">
    <location>
        <begin position="287"/>
        <end position="297"/>
    </location>
</feature>
<dbReference type="Pfam" id="PF07645">
    <property type="entry name" value="EGF_CA"/>
    <property type="match status" value="1"/>
</dbReference>
<feature type="repeat" description="LDL-receptor class B" evidence="13">
    <location>
        <begin position="416"/>
        <end position="458"/>
    </location>
</feature>
<feature type="compositionally biased region" description="Polar residues" evidence="14">
    <location>
        <begin position="671"/>
        <end position="684"/>
    </location>
</feature>
<keyword evidence="3 15" id="KW-0812">Transmembrane</keyword>
<evidence type="ECO:0000256" key="15">
    <source>
        <dbReference type="SAM" id="Phobius"/>
    </source>
</evidence>
<keyword evidence="5 15" id="KW-1133">Transmembrane helix</keyword>
<accession>A0ABI7ZIG2</accession>
<evidence type="ECO:0000256" key="4">
    <source>
        <dbReference type="ARBA" id="ARBA00022737"/>
    </source>
</evidence>
<evidence type="ECO:0000256" key="16">
    <source>
        <dbReference type="SAM" id="SignalP"/>
    </source>
</evidence>
<evidence type="ECO:0000313" key="18">
    <source>
        <dbReference type="Ensembl" id="ENSFCTP00005046923.1"/>
    </source>
</evidence>
<dbReference type="PANTHER" id="PTHR22722:SF15">
    <property type="entry name" value="LOW-DENSITY LIPOPROTEIN RECEPTOR-RELATED"/>
    <property type="match status" value="1"/>
</dbReference>
<evidence type="ECO:0000256" key="10">
    <source>
        <dbReference type="ARBA" id="ARBA00046288"/>
    </source>
</evidence>
<dbReference type="SMART" id="SM00181">
    <property type="entry name" value="EGF"/>
    <property type="match status" value="4"/>
</dbReference>
<comment type="caution">
    <text evidence="11">Lacks conserved residue(s) required for the propagation of feature annotation.</text>
</comment>
<dbReference type="InterPro" id="IPR023415">
    <property type="entry name" value="LDLR_class-A_CS"/>
</dbReference>
<dbReference type="SUPFAM" id="SSF63825">
    <property type="entry name" value="YWTD domain"/>
    <property type="match status" value="1"/>
</dbReference>
<gene>
    <name evidence="18" type="primary">LRP8</name>
</gene>
<dbReference type="PROSITE" id="PS00010">
    <property type="entry name" value="ASX_HYDROXYL"/>
    <property type="match status" value="2"/>
</dbReference>
<dbReference type="SMART" id="SM00135">
    <property type="entry name" value="LY"/>
    <property type="match status" value="5"/>
</dbReference>
<feature type="disulfide bond" evidence="12">
    <location>
        <begin position="172"/>
        <end position="190"/>
    </location>
</feature>
<dbReference type="Pfam" id="PF14670">
    <property type="entry name" value="FXa_inhibition"/>
    <property type="match status" value="1"/>
</dbReference>
<dbReference type="GeneTree" id="ENSGT00940000154819"/>
<reference evidence="18" key="3">
    <citation type="submission" date="2025-09" db="UniProtKB">
        <authorList>
            <consortium name="Ensembl"/>
        </authorList>
    </citation>
    <scope>IDENTIFICATION</scope>
    <source>
        <strain evidence="18">breed Abyssinian</strain>
    </source>
</reference>
<evidence type="ECO:0000256" key="14">
    <source>
        <dbReference type="SAM" id="MobiDB-lite"/>
    </source>
</evidence>
<dbReference type="InterPro" id="IPR001881">
    <property type="entry name" value="EGF-like_Ca-bd_dom"/>
</dbReference>
<feature type="disulfide bond" evidence="12">
    <location>
        <begin position="42"/>
        <end position="54"/>
    </location>
</feature>
<keyword evidence="6 15" id="KW-0472">Membrane</keyword>
<dbReference type="PANTHER" id="PTHR22722">
    <property type="entry name" value="LOW-DENSITY LIPOPROTEIN RECEPTOR-RELATED PROTEIN 2-RELATED"/>
    <property type="match status" value="1"/>
</dbReference>
<evidence type="ECO:0000256" key="11">
    <source>
        <dbReference type="PROSITE-ProRule" id="PRU00076"/>
    </source>
</evidence>
<feature type="disulfide bond" evidence="12">
    <location>
        <begin position="81"/>
        <end position="93"/>
    </location>
</feature>
<dbReference type="GeneID" id="101094035"/>
<dbReference type="Gene3D" id="2.120.10.30">
    <property type="entry name" value="TolB, C-terminal domain"/>
    <property type="match status" value="1"/>
</dbReference>
<feature type="repeat" description="LDL-receptor class B" evidence="13">
    <location>
        <begin position="503"/>
        <end position="547"/>
    </location>
</feature>
<feature type="domain" description="EGF-like" evidence="17">
    <location>
        <begin position="283"/>
        <end position="322"/>
    </location>
</feature>
<dbReference type="SMART" id="SM00192">
    <property type="entry name" value="LDLa"/>
    <property type="match status" value="5"/>
</dbReference>
<evidence type="ECO:0000259" key="17">
    <source>
        <dbReference type="PROSITE" id="PS50026"/>
    </source>
</evidence>
<dbReference type="InterPro" id="IPR051221">
    <property type="entry name" value="LDLR-related"/>
</dbReference>
<evidence type="ECO:0000256" key="9">
    <source>
        <dbReference type="ARBA" id="ARBA00023180"/>
    </source>
</evidence>
<dbReference type="Proteomes" id="UP000823872">
    <property type="component" value="Chromosome C1"/>
</dbReference>
<dbReference type="PROSITE" id="PS01209">
    <property type="entry name" value="LDLRA_1"/>
    <property type="match status" value="3"/>
</dbReference>
<dbReference type="CDD" id="cd00054">
    <property type="entry name" value="EGF_CA"/>
    <property type="match status" value="1"/>
</dbReference>
<dbReference type="Pfam" id="PF00058">
    <property type="entry name" value="Ldl_recept_b"/>
    <property type="match status" value="5"/>
</dbReference>
<feature type="disulfide bond" evidence="12">
    <location>
        <begin position="88"/>
        <end position="106"/>
    </location>
</feature>
<feature type="transmembrane region" description="Helical" evidence="15">
    <location>
        <begin position="732"/>
        <end position="755"/>
    </location>
</feature>
<dbReference type="InterPro" id="IPR002172">
    <property type="entry name" value="LDrepeatLR_classA_rpt"/>
</dbReference>
<evidence type="ECO:0000256" key="12">
    <source>
        <dbReference type="PROSITE-ProRule" id="PRU00124"/>
    </source>
</evidence>
<reference evidence="18" key="2">
    <citation type="submission" date="2025-08" db="UniProtKB">
        <authorList>
            <consortium name="Ensembl"/>
        </authorList>
    </citation>
    <scope>IDENTIFICATION</scope>
    <source>
        <strain evidence="18">breed Abyssinian</strain>
    </source>
</reference>
<keyword evidence="2" id="KW-0254">Endocytosis</keyword>
<sequence>MGRPERGALRPLALLLLLLLQLQHLAAAADPQRGGEGPVKECEEDQFRCRNERCIPSVWRCDEDDDCSDNSDEDDCPKKTCADSDFTCGNGHCIPERWKCDGEEECPDGSDEAETTCTKQVCPAEKLSCGPASHKCVPASWRCDGEKDCESGADEAGCATSLGTCRGDEFQCGDGTCVPTIKRCNQEQDCLDGSDEAGCLQESTCEGPRRFQCKSGECVDGGKVCDAQRDCQDWSDEPLKECGLNECLHNNGGCSHICTDLKIGFECTCPAGYQLLDQKTCGDIDECKDPDACSQICVNYKGYFKCECHPGYEMDTLTKNCKAVAGRSPSLIFTNRHEVRRIDLVKRDYSRLIPMLKNVVALDVEVATNRIYWCDLSYRKIYSAYMDKASDLAEQEVLIDKQLHSPEGLAVDWVHKHIYWTDSGNKTISVATIDGSRRCTLFSRDLSEPRAIAVDPLRGFMYWSDWGYQAKIEKSGLNGVDRQTLVSDNIEWPNGITLDLLNQRLYWVDSKLHQLSSIDLSGGNRKMLISSPDFLSHPFGIAVFEDKVFWTDLENEAIFSANRLNGLEISILAENLNNPHDIVIFHELKQPRAADACELSAQPNGGCEYLCLPAPQISSPSPKYTCACPDTMWLGPDMKRCYRAPQSTSTTMLAPTTTRTLADTARAPGTTVHSLTSQNHSTETPSLAAVVPSSVSVPRAPSISPSTPSPATSNHSQHYGNEGGKMGSTVTAAVIGIIVPMAVIALLCMSGYLIWRNWKRKNTKSMNFDNPVYRKTTEEEEEDELHIGRTAQIGHVYPAAISSFDHPLWAEPCLGETRELEDPAPALKELFVLPGEPRSQLHQLPKNPLSELPVVKCKRVALSLEDDGLP</sequence>
<dbReference type="InterPro" id="IPR049883">
    <property type="entry name" value="NOTCH1_EGF-like"/>
</dbReference>
<name>A0ABI7ZIG2_FELCA</name>